<protein>
    <submittedName>
        <fullName evidence="2">Propeptide PepSY amd peptidase M4</fullName>
    </submittedName>
</protein>
<keyword evidence="1" id="KW-0472">Membrane</keyword>
<dbReference type="AlphaFoldDB" id="I9NZJ9"/>
<dbReference type="eggNOG" id="COG3182">
    <property type="taxonomic scope" value="Bacteria"/>
</dbReference>
<feature type="transmembrane region" description="Helical" evidence="1">
    <location>
        <begin position="332"/>
        <end position="353"/>
    </location>
</feature>
<feature type="transmembrane region" description="Helical" evidence="1">
    <location>
        <begin position="365"/>
        <end position="388"/>
    </location>
</feature>
<dbReference type="PATRIC" id="fig|1195246.3.peg.2502"/>
<feature type="transmembrane region" description="Helical" evidence="1">
    <location>
        <begin position="137"/>
        <end position="160"/>
    </location>
</feature>
<feature type="transmembrane region" description="Helical" evidence="1">
    <location>
        <begin position="408"/>
        <end position="427"/>
    </location>
</feature>
<dbReference type="Proteomes" id="UP000035062">
    <property type="component" value="Unassembled WGS sequence"/>
</dbReference>
<dbReference type="EMBL" id="AKKU01000025">
    <property type="protein sequence ID" value="EIW88047.1"/>
    <property type="molecule type" value="Genomic_DNA"/>
</dbReference>
<gene>
    <name evidence="2" type="ORF">AGRI_12616</name>
</gene>
<name>I9NZJ9_9ALTE</name>
<organism evidence="2 3">
    <name type="scientific">Alishewanella agri BL06</name>
    <dbReference type="NCBI Taxonomy" id="1195246"/>
    <lineage>
        <taxon>Bacteria</taxon>
        <taxon>Pseudomonadati</taxon>
        <taxon>Pseudomonadota</taxon>
        <taxon>Gammaproteobacteria</taxon>
        <taxon>Alteromonadales</taxon>
        <taxon>Alteromonadaceae</taxon>
        <taxon>Alishewanella</taxon>
    </lineage>
</organism>
<feature type="transmembrane region" description="Helical" evidence="1">
    <location>
        <begin position="186"/>
        <end position="207"/>
    </location>
</feature>
<feature type="transmembrane region" description="Helical" evidence="1">
    <location>
        <begin position="12"/>
        <end position="33"/>
    </location>
</feature>
<accession>I9NZJ9</accession>
<keyword evidence="3" id="KW-1185">Reference proteome</keyword>
<dbReference type="Pfam" id="PF03929">
    <property type="entry name" value="PepSY_TM"/>
    <property type="match status" value="1"/>
</dbReference>
<comment type="caution">
    <text evidence="2">The sequence shown here is derived from an EMBL/GenBank/DDBJ whole genome shotgun (WGS) entry which is preliminary data.</text>
</comment>
<sequence length="440" mass="49524">MTAKQWFNWHSLTGVWTGLLLFVICWSGTFATLSYELDWLTNPAIRASSSQTPQLSLAEAYQIVSEARPQDRVAFASAPLAPGFNYDLVIETQAGQWRHLYVDPVSGVIAGDSSYLNIQRFFRDFHRVLFGAVNRTLASYLVFLLAIPLLISVISALYLYRCWWQKFFTLNWSRQRRANVASLHKLAGIWSLWFSLVIALTSVWYLYEAFRVDAIDGKVSLVGQGSYAVQPLPPLSGAITEPLPLTELVARAQQARPDLQITSLWFDSGYLQVHGQAGHLLVRDRANKLYLAPYTGEVVHNQNASDLSLYWRWSDTADPLHFGDFAGLTSKLIWFVFGLILSFMALSGSYMYVKRQQSKRQPLAYRRTLILAVAGTVLMLLASIWAGYQAALSYGVAGQLPALPVATTLFLGAWLVLTVAIIAYWCFKLFSVIGYERRSF</sequence>
<keyword evidence="1" id="KW-1133">Transmembrane helix</keyword>
<reference evidence="2 3" key="1">
    <citation type="journal article" date="2012" name="J. Bacteriol.">
        <title>Genome Sequence of Pectin-Degrading Alishewanella agri, Isolated from Landfill Soil.</title>
        <authorList>
            <person name="Kim J."/>
            <person name="Jung J."/>
            <person name="Sung J.S."/>
            <person name="Chun J."/>
            <person name="Park W."/>
        </authorList>
    </citation>
    <scope>NUCLEOTIDE SEQUENCE [LARGE SCALE GENOMIC DNA]</scope>
    <source>
        <strain evidence="2 3">BL06</strain>
    </source>
</reference>
<dbReference type="STRING" id="1195246.AGRI_12616"/>
<dbReference type="RefSeq" id="WP_008985313.1">
    <property type="nucleotide sequence ID" value="NZ_AKKU01000025.1"/>
</dbReference>
<proteinExistence type="predicted"/>
<dbReference type="PANTHER" id="PTHR34219">
    <property type="entry name" value="IRON-REGULATED INNER MEMBRANE PROTEIN-RELATED"/>
    <property type="match status" value="1"/>
</dbReference>
<keyword evidence="1" id="KW-0812">Transmembrane</keyword>
<evidence type="ECO:0000256" key="1">
    <source>
        <dbReference type="SAM" id="Phobius"/>
    </source>
</evidence>
<dbReference type="InterPro" id="IPR005625">
    <property type="entry name" value="PepSY-ass_TM"/>
</dbReference>
<evidence type="ECO:0000313" key="2">
    <source>
        <dbReference type="EMBL" id="EIW88047.1"/>
    </source>
</evidence>
<evidence type="ECO:0000313" key="3">
    <source>
        <dbReference type="Proteomes" id="UP000035062"/>
    </source>
</evidence>
<dbReference type="PANTHER" id="PTHR34219:SF8">
    <property type="entry name" value="PEPSY DOMAIN-CONTAINING PROTEIN"/>
    <property type="match status" value="1"/>
</dbReference>